<evidence type="ECO:0008006" key="5">
    <source>
        <dbReference type="Google" id="ProtNLM"/>
    </source>
</evidence>
<name>A0A3S0JD89_9BACT</name>
<accession>A0A3S0JD89</accession>
<dbReference type="RefSeq" id="WP_126691175.1">
    <property type="nucleotide sequence ID" value="NZ_RXOF01000001.1"/>
</dbReference>
<dbReference type="AlphaFoldDB" id="A0A3S0JD89"/>
<proteinExistence type="predicted"/>
<evidence type="ECO:0000313" key="4">
    <source>
        <dbReference type="Proteomes" id="UP000282184"/>
    </source>
</evidence>
<dbReference type="OrthoDB" id="876476at2"/>
<comment type="caution">
    <text evidence="3">The sequence shown here is derived from an EMBL/GenBank/DDBJ whole genome shotgun (WGS) entry which is preliminary data.</text>
</comment>
<reference evidence="3 4" key="1">
    <citation type="submission" date="2018-12" db="EMBL/GenBank/DDBJ databases">
        <title>Hymenobacter gummosus sp. nov., isolated from a spring.</title>
        <authorList>
            <person name="Nie L."/>
        </authorList>
    </citation>
    <scope>NUCLEOTIDE SEQUENCE [LARGE SCALE GENOMIC DNA]</scope>
    <source>
        <strain evidence="3 4">KCTC 52166</strain>
    </source>
</reference>
<sequence length="206" mass="22842">MTFSALLAPSRRRRAAAFLLPALVSAAPALAQQPAAKPSNTPDIRLAPEDQDRGLNGVQKNFWFRTDESGEYKNAGFFGQRLRPYLTDQEAISNLDAYRRQRWLHLSERLVFVGAAGVYAQQVLATDKPQYFSNVQKAAIGVAVVSLLSNTFITRHTNQHFMRAVEAQNATLPAARRMGLDRVKPDLLGVTAPTGRPQLLVGWTLR</sequence>
<evidence type="ECO:0000313" key="3">
    <source>
        <dbReference type="EMBL" id="RTQ53249.1"/>
    </source>
</evidence>
<evidence type="ECO:0000256" key="2">
    <source>
        <dbReference type="SAM" id="SignalP"/>
    </source>
</evidence>
<dbReference type="EMBL" id="RXOF01000001">
    <property type="protein sequence ID" value="RTQ53249.1"/>
    <property type="molecule type" value="Genomic_DNA"/>
</dbReference>
<evidence type="ECO:0000256" key="1">
    <source>
        <dbReference type="SAM" id="MobiDB-lite"/>
    </source>
</evidence>
<protein>
    <recommendedName>
        <fullName evidence="5">DUF5683 domain-containing protein</fullName>
    </recommendedName>
</protein>
<organism evidence="3 4">
    <name type="scientific">Hymenobacter gummosus</name>
    <dbReference type="NCBI Taxonomy" id="1776032"/>
    <lineage>
        <taxon>Bacteria</taxon>
        <taxon>Pseudomonadati</taxon>
        <taxon>Bacteroidota</taxon>
        <taxon>Cytophagia</taxon>
        <taxon>Cytophagales</taxon>
        <taxon>Hymenobacteraceae</taxon>
        <taxon>Hymenobacter</taxon>
    </lineage>
</organism>
<feature type="signal peptide" evidence="2">
    <location>
        <begin position="1"/>
        <end position="31"/>
    </location>
</feature>
<feature type="region of interest" description="Disordered" evidence="1">
    <location>
        <begin position="31"/>
        <end position="51"/>
    </location>
</feature>
<dbReference type="Proteomes" id="UP000282184">
    <property type="component" value="Unassembled WGS sequence"/>
</dbReference>
<keyword evidence="2" id="KW-0732">Signal</keyword>
<feature type="chain" id="PRO_5018729827" description="DUF5683 domain-containing protein" evidence="2">
    <location>
        <begin position="32"/>
        <end position="206"/>
    </location>
</feature>
<gene>
    <name evidence="3" type="ORF">EJV47_00470</name>
</gene>
<keyword evidence="4" id="KW-1185">Reference proteome</keyword>